<evidence type="ECO:0000256" key="1">
    <source>
        <dbReference type="ARBA" id="ARBA00004123"/>
    </source>
</evidence>
<dbReference type="EMBL" id="ML119108">
    <property type="protein sequence ID" value="RPB16681.1"/>
    <property type="molecule type" value="Genomic_DNA"/>
</dbReference>
<evidence type="ECO:0000256" key="7">
    <source>
        <dbReference type="ARBA" id="ARBA00023242"/>
    </source>
</evidence>
<evidence type="ECO:0000256" key="4">
    <source>
        <dbReference type="ARBA" id="ARBA00023015"/>
    </source>
</evidence>
<dbReference type="PANTHER" id="PTHR31845:SF39">
    <property type="entry name" value="TRANSCRIPTION FACTOR PBCR-RELATED"/>
    <property type="match status" value="1"/>
</dbReference>
<dbReference type="Proteomes" id="UP000277580">
    <property type="component" value="Unassembled WGS sequence"/>
</dbReference>
<organism evidence="10 11">
    <name type="scientific">Morchella conica CCBAS932</name>
    <dbReference type="NCBI Taxonomy" id="1392247"/>
    <lineage>
        <taxon>Eukaryota</taxon>
        <taxon>Fungi</taxon>
        <taxon>Dikarya</taxon>
        <taxon>Ascomycota</taxon>
        <taxon>Pezizomycotina</taxon>
        <taxon>Pezizomycetes</taxon>
        <taxon>Pezizales</taxon>
        <taxon>Morchellaceae</taxon>
        <taxon>Morchella</taxon>
    </lineage>
</organism>
<keyword evidence="11" id="KW-1185">Reference proteome</keyword>
<dbReference type="InterPro" id="IPR036864">
    <property type="entry name" value="Zn2-C6_fun-type_DNA-bd_sf"/>
</dbReference>
<feature type="domain" description="Zn(2)-C6 fungal-type" evidence="9">
    <location>
        <begin position="95"/>
        <end position="129"/>
    </location>
</feature>
<keyword evidence="7" id="KW-0539">Nucleus</keyword>
<evidence type="ECO:0000256" key="8">
    <source>
        <dbReference type="SAM" id="MobiDB-lite"/>
    </source>
</evidence>
<evidence type="ECO:0000313" key="11">
    <source>
        <dbReference type="Proteomes" id="UP000277580"/>
    </source>
</evidence>
<reference evidence="10 11" key="1">
    <citation type="journal article" date="2018" name="Nat. Ecol. Evol.">
        <title>Pezizomycetes genomes reveal the molecular basis of ectomycorrhizal truffle lifestyle.</title>
        <authorList>
            <person name="Murat C."/>
            <person name="Payen T."/>
            <person name="Noel B."/>
            <person name="Kuo A."/>
            <person name="Morin E."/>
            <person name="Chen J."/>
            <person name="Kohler A."/>
            <person name="Krizsan K."/>
            <person name="Balestrini R."/>
            <person name="Da Silva C."/>
            <person name="Montanini B."/>
            <person name="Hainaut M."/>
            <person name="Levati E."/>
            <person name="Barry K.W."/>
            <person name="Belfiori B."/>
            <person name="Cichocki N."/>
            <person name="Clum A."/>
            <person name="Dockter R.B."/>
            <person name="Fauchery L."/>
            <person name="Guy J."/>
            <person name="Iotti M."/>
            <person name="Le Tacon F."/>
            <person name="Lindquist E.A."/>
            <person name="Lipzen A."/>
            <person name="Malagnac F."/>
            <person name="Mello A."/>
            <person name="Molinier V."/>
            <person name="Miyauchi S."/>
            <person name="Poulain J."/>
            <person name="Riccioni C."/>
            <person name="Rubini A."/>
            <person name="Sitrit Y."/>
            <person name="Splivallo R."/>
            <person name="Traeger S."/>
            <person name="Wang M."/>
            <person name="Zifcakova L."/>
            <person name="Wipf D."/>
            <person name="Zambonelli A."/>
            <person name="Paolocci F."/>
            <person name="Nowrousian M."/>
            <person name="Ottonello S."/>
            <person name="Baldrian P."/>
            <person name="Spatafora J.W."/>
            <person name="Henrissat B."/>
            <person name="Nagy L.G."/>
            <person name="Aury J.M."/>
            <person name="Wincker P."/>
            <person name="Grigoriev I.V."/>
            <person name="Bonfante P."/>
            <person name="Martin F.M."/>
        </authorList>
    </citation>
    <scope>NUCLEOTIDE SEQUENCE [LARGE SCALE GENOMIC DNA]</scope>
    <source>
        <strain evidence="10 11">CCBAS932</strain>
    </source>
</reference>
<proteinExistence type="predicted"/>
<dbReference type="GO" id="GO:0000976">
    <property type="term" value="F:transcription cis-regulatory region binding"/>
    <property type="evidence" value="ECO:0007669"/>
    <property type="project" value="TreeGrafter"/>
</dbReference>
<dbReference type="AlphaFoldDB" id="A0A3N4L7R4"/>
<dbReference type="InterPro" id="IPR051089">
    <property type="entry name" value="prtT"/>
</dbReference>
<feature type="compositionally biased region" description="Acidic residues" evidence="8">
    <location>
        <begin position="170"/>
        <end position="182"/>
    </location>
</feature>
<evidence type="ECO:0000259" key="9">
    <source>
        <dbReference type="PROSITE" id="PS50048"/>
    </source>
</evidence>
<dbReference type="STRING" id="1392247.A0A3N4L7R4"/>
<feature type="region of interest" description="Disordered" evidence="8">
    <location>
        <begin position="162"/>
        <end position="217"/>
    </location>
</feature>
<dbReference type="Gene3D" id="4.10.240.10">
    <property type="entry name" value="Zn(2)-C6 fungal-type DNA-binding domain"/>
    <property type="match status" value="1"/>
</dbReference>
<gene>
    <name evidence="10" type="ORF">P167DRAFT_602414</name>
</gene>
<dbReference type="FunFam" id="4.10.240.10:FF:000003">
    <property type="entry name" value="C6 transcription factor (Leu3)"/>
    <property type="match status" value="1"/>
</dbReference>
<dbReference type="Pfam" id="PF00172">
    <property type="entry name" value="Zn_clus"/>
    <property type="match status" value="1"/>
</dbReference>
<feature type="compositionally biased region" description="Polar residues" evidence="8">
    <location>
        <begin position="828"/>
        <end position="837"/>
    </location>
</feature>
<feature type="compositionally biased region" description="Low complexity" evidence="8">
    <location>
        <begin position="78"/>
        <end position="88"/>
    </location>
</feature>
<feature type="region of interest" description="Disordered" evidence="8">
    <location>
        <begin position="868"/>
        <end position="888"/>
    </location>
</feature>
<evidence type="ECO:0000313" key="10">
    <source>
        <dbReference type="EMBL" id="RPB16681.1"/>
    </source>
</evidence>
<dbReference type="PANTHER" id="PTHR31845">
    <property type="entry name" value="FINGER DOMAIN PROTEIN, PUTATIVE-RELATED"/>
    <property type="match status" value="1"/>
</dbReference>
<dbReference type="GO" id="GO:0000981">
    <property type="term" value="F:DNA-binding transcription factor activity, RNA polymerase II-specific"/>
    <property type="evidence" value="ECO:0007669"/>
    <property type="project" value="InterPro"/>
</dbReference>
<keyword evidence="6" id="KW-0804">Transcription</keyword>
<feature type="compositionally biased region" description="Gly residues" evidence="8">
    <location>
        <begin position="404"/>
        <end position="417"/>
    </location>
</feature>
<dbReference type="PROSITE" id="PS50048">
    <property type="entry name" value="ZN2_CY6_FUNGAL_2"/>
    <property type="match status" value="1"/>
</dbReference>
<dbReference type="InParanoid" id="A0A3N4L7R4"/>
<dbReference type="PROSITE" id="PS00463">
    <property type="entry name" value="ZN2_CY6_FUNGAL_1"/>
    <property type="match status" value="1"/>
</dbReference>
<dbReference type="SUPFAM" id="SSF57701">
    <property type="entry name" value="Zn2/Cys6 DNA-binding domain"/>
    <property type="match status" value="1"/>
</dbReference>
<dbReference type="InterPro" id="IPR001138">
    <property type="entry name" value="Zn2Cys6_DnaBD"/>
</dbReference>
<keyword evidence="2" id="KW-0479">Metal-binding</keyword>
<evidence type="ECO:0000256" key="3">
    <source>
        <dbReference type="ARBA" id="ARBA00022833"/>
    </source>
</evidence>
<dbReference type="GO" id="GO:0008270">
    <property type="term" value="F:zinc ion binding"/>
    <property type="evidence" value="ECO:0007669"/>
    <property type="project" value="InterPro"/>
</dbReference>
<keyword evidence="3" id="KW-0862">Zinc</keyword>
<dbReference type="GO" id="GO:0005634">
    <property type="term" value="C:nucleus"/>
    <property type="evidence" value="ECO:0007669"/>
    <property type="project" value="UniProtKB-SubCell"/>
</dbReference>
<feature type="compositionally biased region" description="Pro residues" evidence="8">
    <location>
        <begin position="431"/>
        <end position="444"/>
    </location>
</feature>
<sequence length="942" mass="102692">MDIDPRLAGPRAGSSSSFAVGSVGVASSTAIPPAHPHGVDGAGGGSGRPLGFLPPPPHHHTPIQSAPPVFTPTTVIPSGSSSAAAALADQKRPRACESCRGLKVRCEPNEANPFATCKRCAKANRECIFTAPSRKRQKKSDSKVAELEKKIDALTASLNATRARQARGIDEDDEEEYGEDGDTPSALDAEFSPISRPPKRLRHEDPHQILGDGNFKGTSLPALKGGKIPTTSYLRPTDEDMAKYVFIDVVDRGILSMETATKIFNHYVEDMIPNLPAVVFPPDTTAEDIRREKPTLFLAILAAASGTSDPALHKTLYNEISRAFAERVMINGEKSLELVQSLTICSMWYYTPDHYQELKFYMYIHQAAVMALDIGITKKRKIIKGSVRGLPPFPTQKASIPSLSGGGAARGGAGNERGGQQKPDGDTGPPTLHPPPAPVPPVPPLLRSPFPDPEAIETRRALLACYWSCCNVSMALRRPNLLRFTDFMDECIEVLESSPQAAASDKAFCQWVKLQKIADEIGIGFAFDDPNANVTIDDQRVQFSLKGFAKQLEDWKSKCPQDIWEGAKSLQLTYNLIMVYAHEIALHRDHNVDDFQPPYTESMMREPSIKPNELLSSFHLDAISRCLSSSHRVLDTFMSMTIQAIRSVPVFTFVRTSYACIILIKLYFSASHPQSELGKVIDKNSLKIDEYMDRLLDTLKKAADGKASKQAGRFTAILQMLRHWYSTQKAEIDRGSAESVPEPTFKRLGLSEGRRPPNTYGAIPMEGMETPRSMDDVSAANTPENDKGHHDTMRPPLLPGSSSLNAATPLQILSTTALESPHHGQYASALSPTSNMEMATPRSAPPSYGKWPQDHDLYAMGHGNGPVTPVMGNNEMTHNGHGGQSGHMGYGLGGDNGGVNTGGPMDYAHPVFTGNGEYMNDTFWGLIEEPMTMFDLGGVKYS</sequence>
<dbReference type="OrthoDB" id="8062037at2759"/>
<feature type="region of interest" description="Disordered" evidence="8">
    <location>
        <begin position="816"/>
        <end position="854"/>
    </location>
</feature>
<name>A0A3N4L7R4_9PEZI</name>
<dbReference type="CDD" id="cd00067">
    <property type="entry name" value="GAL4"/>
    <property type="match status" value="1"/>
</dbReference>
<evidence type="ECO:0000256" key="2">
    <source>
        <dbReference type="ARBA" id="ARBA00022723"/>
    </source>
</evidence>
<keyword evidence="5" id="KW-0238">DNA-binding</keyword>
<dbReference type="CDD" id="cd12148">
    <property type="entry name" value="fungal_TF_MHR"/>
    <property type="match status" value="1"/>
</dbReference>
<dbReference type="GO" id="GO:0001216">
    <property type="term" value="F:DNA-binding transcription activator activity"/>
    <property type="evidence" value="ECO:0007669"/>
    <property type="project" value="UniProtKB-ARBA"/>
</dbReference>
<feature type="region of interest" description="Disordered" evidence="8">
    <location>
        <begin position="747"/>
        <end position="797"/>
    </location>
</feature>
<evidence type="ECO:0000256" key="5">
    <source>
        <dbReference type="ARBA" id="ARBA00023125"/>
    </source>
</evidence>
<feature type="compositionally biased region" description="Basic and acidic residues" evidence="8">
    <location>
        <begin position="784"/>
        <end position="793"/>
    </location>
</feature>
<feature type="region of interest" description="Disordered" evidence="8">
    <location>
        <begin position="27"/>
        <end position="90"/>
    </location>
</feature>
<comment type="subcellular location">
    <subcellularLocation>
        <location evidence="1">Nucleus</location>
    </subcellularLocation>
</comment>
<accession>A0A3N4L7R4</accession>
<evidence type="ECO:0000256" key="6">
    <source>
        <dbReference type="ARBA" id="ARBA00023163"/>
    </source>
</evidence>
<keyword evidence="4" id="KW-0805">Transcription regulation</keyword>
<dbReference type="SMART" id="SM00066">
    <property type="entry name" value="GAL4"/>
    <property type="match status" value="1"/>
</dbReference>
<protein>
    <recommendedName>
        <fullName evidence="9">Zn(2)-C6 fungal-type domain-containing protein</fullName>
    </recommendedName>
</protein>
<feature type="region of interest" description="Disordered" evidence="8">
    <location>
        <begin position="393"/>
        <end position="444"/>
    </location>
</feature>